<evidence type="ECO:0000313" key="3">
    <source>
        <dbReference type="EMBL" id="KAG5484469.1"/>
    </source>
</evidence>
<evidence type="ECO:0000256" key="2">
    <source>
        <dbReference type="SAM" id="MobiDB-lite"/>
    </source>
</evidence>
<feature type="compositionally biased region" description="Polar residues" evidence="2">
    <location>
        <begin position="1398"/>
        <end position="1412"/>
    </location>
</feature>
<name>A0A836H281_9TRYP</name>
<dbReference type="RefSeq" id="XP_067180407.1">
    <property type="nucleotide sequence ID" value="XM_067325194.1"/>
</dbReference>
<reference evidence="4" key="2">
    <citation type="journal article" date="2021" name="Sci. Data">
        <title>Chromosome-scale genome sequencing, assembly and annotation of six genomes from subfamily Leishmaniinae.</title>
        <authorList>
            <person name="Almutairi H."/>
            <person name="Urbaniak M.D."/>
            <person name="Bates M.D."/>
            <person name="Jariyapan N."/>
            <person name="Kwakye-Nuako G."/>
            <person name="Thomaz Soccol V."/>
            <person name="Al-Salem W.S."/>
            <person name="Dillon R.J."/>
            <person name="Bates P.A."/>
            <person name="Gatherer D."/>
        </authorList>
    </citation>
    <scope>NUCLEOTIDE SEQUENCE [LARGE SCALE GENOMIC DNA]</scope>
</reference>
<feature type="compositionally biased region" description="Acidic residues" evidence="2">
    <location>
        <begin position="1"/>
        <end position="10"/>
    </location>
</feature>
<dbReference type="GeneID" id="92517706"/>
<feature type="region of interest" description="Disordered" evidence="2">
    <location>
        <begin position="991"/>
        <end position="1011"/>
    </location>
</feature>
<reference evidence="4" key="1">
    <citation type="journal article" date="2021" name="Microbiol. Resour. Announc.">
        <title>LGAAP: Leishmaniinae Genome Assembly and Annotation Pipeline.</title>
        <authorList>
            <person name="Almutairi H."/>
            <person name="Urbaniak M.D."/>
            <person name="Bates M.D."/>
            <person name="Jariyapan N."/>
            <person name="Kwakye-Nuako G."/>
            <person name="Thomaz-Soccol V."/>
            <person name="Al-Salem W.S."/>
            <person name="Dillon R.J."/>
            <person name="Bates P.A."/>
            <person name="Gatherer D."/>
        </authorList>
    </citation>
    <scope>NUCLEOTIDE SEQUENCE [LARGE SCALE GENOMIC DNA]</scope>
</reference>
<dbReference type="Proteomes" id="UP000673552">
    <property type="component" value="Unassembled WGS sequence"/>
</dbReference>
<evidence type="ECO:0000256" key="1">
    <source>
        <dbReference type="SAM" id="Coils"/>
    </source>
</evidence>
<dbReference type="PANTHER" id="PTHR43941:SF1">
    <property type="entry name" value="STRUCTURAL MAINTENANCE OF CHROMOSOMES PROTEIN 2"/>
    <property type="match status" value="1"/>
</dbReference>
<feature type="coiled-coil region" evidence="1">
    <location>
        <begin position="283"/>
        <end position="317"/>
    </location>
</feature>
<feature type="compositionally biased region" description="Basic and acidic residues" evidence="2">
    <location>
        <begin position="1078"/>
        <end position="1094"/>
    </location>
</feature>
<feature type="compositionally biased region" description="Basic and acidic residues" evidence="2">
    <location>
        <begin position="444"/>
        <end position="454"/>
    </location>
</feature>
<comment type="caution">
    <text evidence="3">The sequence shown here is derived from an EMBL/GenBank/DDBJ whole genome shotgun (WGS) entry which is preliminary data.</text>
</comment>
<gene>
    <name evidence="3" type="ORF">LSCM1_07838</name>
</gene>
<dbReference type="OrthoDB" id="267688at2759"/>
<feature type="region of interest" description="Disordered" evidence="2">
    <location>
        <begin position="1396"/>
        <end position="1430"/>
    </location>
</feature>
<protein>
    <submittedName>
        <fullName evidence="3">Uncharacterized protein</fullName>
    </submittedName>
</protein>
<sequence length="1465" mass="157903">MAATDDDDEEANKAQEAADAGRTAADAAAAEALDWPRGTGAVTAGRSTHPAPWTDPTETVTAYEVASAALRRLPMRRAPIEKEADARIFAAVSPSSSRFKVPPPPLSKTTRAPAMQPSPHTSPQRGGESVQLTPAEGQCFNSVNLRPRMVEQDSEDASEVASVRSDDYSEGLEEDVAARVLFSLQQKDGVIEQLTRTVETLRSENAVLRRSCAAAAEANVAPPLSASASAVSPDRFKTSSPSWPATPVHWWKTEHNGLQAPEKIDDIVVKKQSLHLSPSLSAAHAAVSTIEALQRRLADKEAELAALKERVVAHDKAQAACGAGTPAAAPSMEHSAGGSLASDARGAPSASLSAAEAVAQARIAQLEWQLENVQQEKREDAHTLRDHIDHLTRELHRKSRDMARQQRQHKLELTALQQEVTALANQMEDQIRSSASTAAGAASREPEAEQVAELRRQLGQAKAREALLLNENAAARQRWLLELKEQASLLDAVRAKAAQEEEAQGRSRVQEERQLAQKAAQQLEAQVLQYKSALAHAQRELSELRAVHQRTEEMMNEQRQQLQRVSQDIAATALERAHDEQRAASAEQQIALLQQQLRQAAATIASQEREVETLQQTRREEAAAAVALQEEEHAALLTRVEGCVKGSEAVEGALLAAERSRQEIASELARALEERDSYHRLYREASVQAQAQLLEQQQLLSEGNDVMCRRLREVERDLVHRTEALETTQRELRAVQERIPSLKNELARSEAAQRQLGEELQAAQARHEAQTEELVHAKEGLKDALHAQLATMGKLRRKEQQLRSQRAAAQRSMERRQEEQRVLQRIADLLRPPAVPLLPAALTSLQLRRSASVVTPGGFAALSRSDLSMLARSPNTKMRKSCRAAQRPLANRVDALAAGGANIGFGAGSSDVGSTGCPSRSASPMPSAATSVVMSAVSWADVPAPSLDDGGGATLDDDDHTAARAGEEGDVSTRSRSAAFAVASPHSRVGGGLTALERQLQRPLAPRKGDGRAATAEMGHHVLPLLRDIHDAVEQVCAAYTAAQQELGTRRAAVRTLVKERKAQQAQLEELRAALQEQQRRADRQRRDVAESARTESQVELEKAKRTWRERHQTEMALQQQSYSEQHRRAVVEVLKVCAEYVQAAIVAFVQLLPTTLSAGLAAAAAKSAERTREEVLRSVPHQRWCPSNTPSAAHHPLYGDGYGAQAPHAGTAARGAADESLLSLGLEVQPEVQAECDAIVRDVLGMAGGWSDLTSAVLVASYTAATDYPAGGSPPSTAWPAPQLCAFGYDPAVASSDAPRTAEPAKRSAVDAEAARWSAEEVAELEEVIHAHLTRSLAALTAAASLSSLAGVSTSVSESRGGEEGQGVYGHTRDALSALSESTAAQRVAALPRWMRSRQTSTHQASPSSPFSGVRDAVGTSAPPKSASVEEAVTASVPLHHEQPRLLALLLDACVAQVLERLLA</sequence>
<feature type="region of interest" description="Disordered" evidence="2">
    <location>
        <begin position="1078"/>
        <end position="1102"/>
    </location>
</feature>
<feature type="compositionally biased region" description="Low complexity" evidence="2">
    <location>
        <begin position="433"/>
        <end position="443"/>
    </location>
</feature>
<dbReference type="EMBL" id="JAFEUZ010000012">
    <property type="protein sequence ID" value="KAG5484469.1"/>
    <property type="molecule type" value="Genomic_DNA"/>
</dbReference>
<keyword evidence="1" id="KW-0175">Coiled coil</keyword>
<dbReference type="KEGG" id="lmat:92517706"/>
<accession>A0A836H281</accession>
<feature type="region of interest" description="Disordered" evidence="2">
    <location>
        <begin position="1"/>
        <end position="58"/>
    </location>
</feature>
<keyword evidence="4" id="KW-1185">Reference proteome</keyword>
<evidence type="ECO:0000313" key="4">
    <source>
        <dbReference type="Proteomes" id="UP000673552"/>
    </source>
</evidence>
<feature type="region of interest" description="Disordered" evidence="2">
    <location>
        <begin position="94"/>
        <end position="131"/>
    </location>
</feature>
<proteinExistence type="predicted"/>
<feature type="coiled-coil region" evidence="1">
    <location>
        <begin position="184"/>
        <end position="211"/>
    </location>
</feature>
<dbReference type="PANTHER" id="PTHR43941">
    <property type="entry name" value="STRUCTURAL MAINTENANCE OF CHROMOSOMES PROTEIN 2"/>
    <property type="match status" value="1"/>
</dbReference>
<feature type="compositionally biased region" description="Low complexity" evidence="2">
    <location>
        <begin position="14"/>
        <end position="32"/>
    </location>
</feature>
<feature type="coiled-coil region" evidence="1">
    <location>
        <begin position="711"/>
        <end position="819"/>
    </location>
</feature>
<organism evidence="3 4">
    <name type="scientific">Leishmania martiniquensis</name>
    <dbReference type="NCBI Taxonomy" id="1580590"/>
    <lineage>
        <taxon>Eukaryota</taxon>
        <taxon>Discoba</taxon>
        <taxon>Euglenozoa</taxon>
        <taxon>Kinetoplastea</taxon>
        <taxon>Metakinetoplastina</taxon>
        <taxon>Trypanosomatida</taxon>
        <taxon>Trypanosomatidae</taxon>
        <taxon>Leishmaniinae</taxon>
        <taxon>Leishmania</taxon>
    </lineage>
</organism>
<feature type="region of interest" description="Disordered" evidence="2">
    <location>
        <begin position="431"/>
        <end position="454"/>
    </location>
</feature>
<feature type="region of interest" description="Disordered" evidence="2">
    <location>
        <begin position="323"/>
        <end position="346"/>
    </location>
</feature>